<proteinExistence type="predicted"/>
<evidence type="ECO:0000313" key="1">
    <source>
        <dbReference type="EMBL" id="KPW81966.1"/>
    </source>
</evidence>
<feature type="non-terminal residue" evidence="1">
    <location>
        <position position="1"/>
    </location>
</feature>
<gene>
    <name evidence="1" type="ORF">ALO50_103439</name>
</gene>
<evidence type="ECO:0000313" key="2">
    <source>
        <dbReference type="Proteomes" id="UP000050356"/>
    </source>
</evidence>
<organism evidence="1 2">
    <name type="scientific">Pseudomonas syringae pv. cerasicola</name>
    <dbReference type="NCBI Taxonomy" id="264451"/>
    <lineage>
        <taxon>Bacteria</taxon>
        <taxon>Pseudomonadati</taxon>
        <taxon>Pseudomonadota</taxon>
        <taxon>Gammaproteobacteria</taxon>
        <taxon>Pseudomonadales</taxon>
        <taxon>Pseudomonadaceae</taxon>
        <taxon>Pseudomonas</taxon>
        <taxon>Pseudomonas syringae</taxon>
    </lineage>
</organism>
<comment type="caution">
    <text evidence="1">The sequence shown here is derived from an EMBL/GenBank/DDBJ whole genome shotgun (WGS) entry which is preliminary data.</text>
</comment>
<protein>
    <submittedName>
        <fullName evidence="1">Uncharacterized protein</fullName>
    </submittedName>
</protein>
<dbReference type="AlphaFoldDB" id="A0A0N8R0S0"/>
<dbReference type="PATRIC" id="fig|264451.4.peg.5512"/>
<name>A0A0N8R0S0_PSESX</name>
<dbReference type="Proteomes" id="UP000050356">
    <property type="component" value="Unassembled WGS sequence"/>
</dbReference>
<reference evidence="1 2" key="1">
    <citation type="submission" date="2015-09" db="EMBL/GenBank/DDBJ databases">
        <title>Genome announcement of multiple Pseudomonas syringae strains.</title>
        <authorList>
            <person name="Thakur S."/>
            <person name="Wang P.W."/>
            <person name="Gong Y."/>
            <person name="Weir B.S."/>
            <person name="Guttman D.S."/>
        </authorList>
    </citation>
    <scope>NUCLEOTIDE SEQUENCE [LARGE SCALE GENOMIC DNA]</scope>
    <source>
        <strain evidence="1 2">ICMP17524</strain>
    </source>
</reference>
<dbReference type="EMBL" id="LJQA01000818">
    <property type="protein sequence ID" value="KPW81966.1"/>
    <property type="molecule type" value="Genomic_DNA"/>
</dbReference>
<accession>A0A0N8R0S0</accession>
<sequence>RLAIENSSARIQRLFRLRLTATDAAAWLRLIASELAFSRIDLHSIVSGSH</sequence>